<proteinExistence type="predicted"/>
<dbReference type="AlphaFoldDB" id="A0A3M5VHB0"/>
<evidence type="ECO:0000313" key="1">
    <source>
        <dbReference type="EMBL" id="RMU56897.1"/>
    </source>
</evidence>
<protein>
    <submittedName>
        <fullName evidence="1">Uncharacterized protein</fullName>
    </submittedName>
</protein>
<comment type="caution">
    <text evidence="1">The sequence shown here is derived from an EMBL/GenBank/DDBJ whole genome shotgun (WGS) entry which is preliminary data.</text>
</comment>
<dbReference type="Proteomes" id="UP000280395">
    <property type="component" value="Unassembled WGS sequence"/>
</dbReference>
<sequence length="47" mass="4871">MSGRLTDASNPESQMMLYILPELSTSNIRLGGTAGEVNKGTCAGVKA</sequence>
<accession>A0A3M5VHB0</accession>
<evidence type="ECO:0000313" key="2">
    <source>
        <dbReference type="Proteomes" id="UP000280395"/>
    </source>
</evidence>
<organism evidence="1 2">
    <name type="scientific">Pseudomonas syringae pv. avii</name>
    <dbReference type="NCBI Taxonomy" id="663959"/>
    <lineage>
        <taxon>Bacteria</taxon>
        <taxon>Pseudomonadati</taxon>
        <taxon>Pseudomonadota</taxon>
        <taxon>Gammaproteobacteria</taxon>
        <taxon>Pseudomonadales</taxon>
        <taxon>Pseudomonadaceae</taxon>
        <taxon>Pseudomonas</taxon>
        <taxon>Pseudomonas syringae</taxon>
    </lineage>
</organism>
<name>A0A3M5VHB0_PSESX</name>
<reference evidence="1 2" key="1">
    <citation type="submission" date="2018-08" db="EMBL/GenBank/DDBJ databases">
        <title>Recombination of ecologically and evolutionarily significant loci maintains genetic cohesion in the Pseudomonas syringae species complex.</title>
        <authorList>
            <person name="Dillon M."/>
            <person name="Thakur S."/>
            <person name="Almeida R.N.D."/>
            <person name="Weir B.S."/>
            <person name="Guttman D.S."/>
        </authorList>
    </citation>
    <scope>NUCLEOTIDE SEQUENCE [LARGE SCALE GENOMIC DNA]</scope>
    <source>
        <strain evidence="1 2">ICMP 14479</strain>
    </source>
</reference>
<gene>
    <name evidence="1" type="ORF">ALP29_201727</name>
</gene>
<dbReference type="EMBL" id="RBUA01000673">
    <property type="protein sequence ID" value="RMU56897.1"/>
    <property type="molecule type" value="Genomic_DNA"/>
</dbReference>